<reference evidence="1 2" key="1">
    <citation type="submission" date="2022-03" db="EMBL/GenBank/DDBJ databases">
        <title>Novel taxa within the pig intestine.</title>
        <authorList>
            <person name="Wylensek D."/>
            <person name="Bishof K."/>
            <person name="Afrizal A."/>
            <person name="Clavel T."/>
        </authorList>
    </citation>
    <scope>NUCLEOTIDE SEQUENCE [LARGE SCALE GENOMIC DNA]</scope>
    <source>
        <strain evidence="1 2">CLA-KB-P133</strain>
    </source>
</reference>
<comment type="caution">
    <text evidence="1">The sequence shown here is derived from an EMBL/GenBank/DDBJ whole genome shotgun (WGS) entry which is preliminary data.</text>
</comment>
<protein>
    <submittedName>
        <fullName evidence="1">Uncharacterized protein</fullName>
    </submittedName>
</protein>
<name>A0AB35U3E1_9FIRM</name>
<dbReference type="RefSeq" id="WP_370595625.1">
    <property type="nucleotide sequence ID" value="NZ_JALBUR010000005.1"/>
</dbReference>
<dbReference type="AlphaFoldDB" id="A0AB35U3E1"/>
<accession>A0AB35U3E1</accession>
<keyword evidence="2" id="KW-1185">Reference proteome</keyword>
<organism evidence="1 2">
    <name type="scientific">Grylomicrobium aquisgranensis</name>
    <dbReference type="NCBI Taxonomy" id="2926318"/>
    <lineage>
        <taxon>Bacteria</taxon>
        <taxon>Bacillati</taxon>
        <taxon>Bacillota</taxon>
        <taxon>Erysipelotrichia</taxon>
        <taxon>Erysipelotrichales</taxon>
        <taxon>Erysipelotrichaceae</taxon>
        <taxon>Grylomicrobium</taxon>
    </lineage>
</organism>
<gene>
    <name evidence="1" type="ORF">MOZ60_03195</name>
</gene>
<sequence length="274" mass="31593">MKKKNNVIFIMAGIFLLCAFAYVNRSFLKNSLLSLIPSKTAKAMEPTPFPEDHLLEAIHNEYLETMKNPKAGNSQYENKAIQRIYERDKDLNEYEGKDFSDEQAGNLQLKIIDYFVSDSMEEASDGKATGEGLNKNAWYYNKAFDDNGNLKPQYTLLTVDMDITNTGDVIHYLSTYQSFLQVYILDDQGEWYYWNQKNLCLRKDGDSFVEMGPNNYVIYDLQNGETKTVRYIFAIPKEVFDTDLHIGVLATIGSSLMETHNEDAYTMWMLRGIQ</sequence>
<evidence type="ECO:0000313" key="1">
    <source>
        <dbReference type="EMBL" id="MDX8419096.1"/>
    </source>
</evidence>
<evidence type="ECO:0000313" key="2">
    <source>
        <dbReference type="Proteomes" id="UP001286174"/>
    </source>
</evidence>
<dbReference type="Proteomes" id="UP001286174">
    <property type="component" value="Unassembled WGS sequence"/>
</dbReference>
<proteinExistence type="predicted"/>
<dbReference type="EMBL" id="JALBUR010000005">
    <property type="protein sequence ID" value="MDX8419096.1"/>
    <property type="molecule type" value="Genomic_DNA"/>
</dbReference>